<accession>A0A109HRX5</accession>
<dbReference type="AlphaFoldDB" id="A0A109HRX5"/>
<proteinExistence type="predicted"/>
<dbReference type="Proteomes" id="UP000055854">
    <property type="component" value="Unassembled WGS sequence"/>
</dbReference>
<evidence type="ECO:0000313" key="1">
    <source>
        <dbReference type="EMBL" id="KWV17095.1"/>
    </source>
</evidence>
<reference evidence="1 2" key="1">
    <citation type="submission" date="2015-11" db="EMBL/GenBank/DDBJ databases">
        <title>Long Read and Single Molecule DNA Sequencing Simplifies Genome Assembly and TAL Effector Gene Analysis of Xanthomonas translucens.</title>
        <authorList>
            <person name="Peng Z."/>
            <person name="Hu Y."/>
            <person name="Xie J."/>
            <person name="Potnis N."/>
            <person name="Akhunova A."/>
            <person name="Jones J."/>
            <person name="Liu Z."/>
            <person name="White F."/>
            <person name="Liu S."/>
        </authorList>
    </citation>
    <scope>NUCLEOTIDE SEQUENCE [LARGE SCALE GENOMIC DNA]</scope>
    <source>
        <strain evidence="1 2">B1</strain>
    </source>
</reference>
<dbReference type="EMBL" id="LNTA01000002">
    <property type="protein sequence ID" value="KWV17095.1"/>
    <property type="molecule type" value="Genomic_DNA"/>
</dbReference>
<name>A0A109HRX5_XANCT</name>
<evidence type="ECO:0000313" key="2">
    <source>
        <dbReference type="Proteomes" id="UP000055854"/>
    </source>
</evidence>
<gene>
    <name evidence="1" type="ORF">ATB53_08460</name>
</gene>
<organism evidence="1 2">
    <name type="scientific">Xanthomonas campestris pv. translucens</name>
    <dbReference type="NCBI Taxonomy" id="343"/>
    <lineage>
        <taxon>Bacteria</taxon>
        <taxon>Pseudomonadati</taxon>
        <taxon>Pseudomonadota</taxon>
        <taxon>Gammaproteobacteria</taxon>
        <taxon>Lysobacterales</taxon>
        <taxon>Lysobacteraceae</taxon>
        <taxon>Xanthomonas</taxon>
        <taxon>Xanthomonas translucens group</taxon>
    </lineage>
</organism>
<sequence length="79" mass="9094">MSFRRDAHLCTRSPRCNDRIQPQYEQGRGLEARLIEPELAQAYASLIGDARVDVYAARWRLQQELRRAPSAKRVAGTPR</sequence>
<protein>
    <submittedName>
        <fullName evidence="1">Uncharacterized protein</fullName>
    </submittedName>
</protein>
<dbReference type="RefSeq" id="WP_060747660.1">
    <property type="nucleotide sequence ID" value="NZ_CP089999.1"/>
</dbReference>
<comment type="caution">
    <text evidence="1">The sequence shown here is derived from an EMBL/GenBank/DDBJ whole genome shotgun (WGS) entry which is preliminary data.</text>
</comment>